<dbReference type="InterPro" id="IPR039910">
    <property type="entry name" value="D15-like"/>
</dbReference>
<keyword evidence="2" id="KW-0472">Membrane</keyword>
<sequence>MPAAAAPVEYTVEIPSLPDDLDDLLRSVSDSVALIGSPPDTAGLLRRRMEKDRENFAEALKSRGYFGSEVLASLETTKSPHVIRFHVELGPCFIFDAPALEIIPPDTGLGALLRPLLKSIKAGSGYQAALIPDTETAMLDELRKNGYPSPSTGARRVVADHATGQVHVRFIIRPGGRAVFGRTHIEGLERLNEEFAARHIAWKEGQLFDIRKVDDTRTELIRTGLFRSVRIETEHAENADTADMCLSLLEAPRRTVRAGLWYYSDLGPGTSAGWTNRNLFRGGQELHFDAEISRNLNSASAAFVLPAMWHPDQTLGLQAKYQSENTDSYDSVNLAFSGIMRRKFPDHLQLGYGLAYRLSEVKKEDTRRFHLLSAPLIAEYTTVTEPLDPSSGLALSARAEPFTDLKLRDSSFVSWNIAARSYWPLLKDNSLVLAARGHIGVLAGASRDNVPEDMLLYAGGGGSIRGYAYQYAGDLDEEDKPLGGLSAVDFSAELRLRFSRTFGFVVFGDGGGAFSKRNPLDVSSFFWGAGTGIRYYTPIGPLRLDVAVPLKRRSGVDAPFHFYVSLGQAF</sequence>
<dbReference type="PANTHER" id="PTHR12815:SF42">
    <property type="entry name" value="BACTERIAL SURFACE ANTIGEN (D15) DOMAIN-CONTAINING PROTEIN"/>
    <property type="match status" value="1"/>
</dbReference>
<dbReference type="PANTHER" id="PTHR12815">
    <property type="entry name" value="SORTING AND ASSEMBLY MACHINERY SAMM50 PROTEIN FAMILY MEMBER"/>
    <property type="match status" value="1"/>
</dbReference>
<evidence type="ECO:0000259" key="3">
    <source>
        <dbReference type="Pfam" id="PF01103"/>
    </source>
</evidence>
<feature type="domain" description="Bacterial surface antigen (D15)" evidence="3">
    <location>
        <begin position="278"/>
        <end position="570"/>
    </location>
</feature>
<dbReference type="Gene3D" id="2.40.160.50">
    <property type="entry name" value="membrane protein fhac: a member of the omp85/tpsb transporter family"/>
    <property type="match status" value="1"/>
</dbReference>
<dbReference type="Pfam" id="PF01103">
    <property type="entry name" value="Omp85"/>
    <property type="match status" value="1"/>
</dbReference>
<dbReference type="AlphaFoldDB" id="A0A0X8JRL8"/>
<dbReference type="InterPro" id="IPR000184">
    <property type="entry name" value="Bac_surfAg_D15"/>
</dbReference>
<dbReference type="GO" id="GO:0019867">
    <property type="term" value="C:outer membrane"/>
    <property type="evidence" value="ECO:0007669"/>
    <property type="project" value="InterPro"/>
</dbReference>
<proteinExistence type="predicted"/>
<evidence type="ECO:0000256" key="2">
    <source>
        <dbReference type="ARBA" id="ARBA00023136"/>
    </source>
</evidence>
<dbReference type="STRING" id="888061.AXF15_11290"/>
<organism evidence="4 5">
    <name type="scientific">Desulfomicrobium orale DSM 12838</name>
    <dbReference type="NCBI Taxonomy" id="888061"/>
    <lineage>
        <taxon>Bacteria</taxon>
        <taxon>Pseudomonadati</taxon>
        <taxon>Thermodesulfobacteriota</taxon>
        <taxon>Desulfovibrionia</taxon>
        <taxon>Desulfovibrionales</taxon>
        <taxon>Desulfomicrobiaceae</taxon>
        <taxon>Desulfomicrobium</taxon>
    </lineage>
</organism>
<gene>
    <name evidence="4" type="ORF">AXF15_11290</name>
</gene>
<dbReference type="Gene3D" id="3.10.20.310">
    <property type="entry name" value="membrane protein fhac"/>
    <property type="match status" value="1"/>
</dbReference>
<evidence type="ECO:0000313" key="4">
    <source>
        <dbReference type="EMBL" id="AMD93625.1"/>
    </source>
</evidence>
<name>A0A0X8JRL8_9BACT</name>
<evidence type="ECO:0000256" key="1">
    <source>
        <dbReference type="ARBA" id="ARBA00004370"/>
    </source>
</evidence>
<protein>
    <recommendedName>
        <fullName evidence="3">Bacterial surface antigen (D15) domain-containing protein</fullName>
    </recommendedName>
</protein>
<evidence type="ECO:0000313" key="5">
    <source>
        <dbReference type="Proteomes" id="UP000063964"/>
    </source>
</evidence>
<comment type="subcellular location">
    <subcellularLocation>
        <location evidence="1">Membrane</location>
    </subcellularLocation>
</comment>
<dbReference type="EMBL" id="CP014230">
    <property type="protein sequence ID" value="AMD93625.1"/>
    <property type="molecule type" value="Genomic_DNA"/>
</dbReference>
<dbReference type="Proteomes" id="UP000063964">
    <property type="component" value="Chromosome"/>
</dbReference>
<reference evidence="5" key="1">
    <citation type="submission" date="2016-02" db="EMBL/GenBank/DDBJ databases">
        <authorList>
            <person name="Holder M.E."/>
            <person name="Ajami N.J."/>
            <person name="Petrosino J.F."/>
        </authorList>
    </citation>
    <scope>NUCLEOTIDE SEQUENCE [LARGE SCALE GENOMIC DNA]</scope>
    <source>
        <strain evidence="5">DSM 12838</strain>
    </source>
</reference>
<keyword evidence="5" id="KW-1185">Reference proteome</keyword>
<accession>A0A0X8JRL8</accession>
<dbReference type="KEGG" id="doa:AXF15_11290"/>